<feature type="transmembrane region" description="Helical" evidence="6">
    <location>
        <begin position="193"/>
        <end position="215"/>
    </location>
</feature>
<accession>A0ABD7IVI9</accession>
<evidence type="ECO:0000256" key="1">
    <source>
        <dbReference type="ARBA" id="ARBA00004651"/>
    </source>
</evidence>
<feature type="transmembrane region" description="Helical" evidence="6">
    <location>
        <begin position="72"/>
        <end position="93"/>
    </location>
</feature>
<keyword evidence="3 6" id="KW-0812">Transmembrane</keyword>
<evidence type="ECO:0000256" key="2">
    <source>
        <dbReference type="ARBA" id="ARBA00022475"/>
    </source>
</evidence>
<evidence type="ECO:0000256" key="4">
    <source>
        <dbReference type="ARBA" id="ARBA00022989"/>
    </source>
</evidence>
<feature type="transmembrane region" description="Helical" evidence="6">
    <location>
        <begin position="114"/>
        <end position="131"/>
    </location>
</feature>
<comment type="caution">
    <text evidence="7">The sequence shown here is derived from an EMBL/GenBank/DDBJ whole genome shotgun (WGS) entry which is preliminary data.</text>
</comment>
<evidence type="ECO:0000256" key="6">
    <source>
        <dbReference type="SAM" id="Phobius"/>
    </source>
</evidence>
<feature type="transmembrane region" description="Helical" evidence="6">
    <location>
        <begin position="385"/>
        <end position="404"/>
    </location>
</feature>
<dbReference type="AlphaFoldDB" id="A0ABD7IVI9"/>
<sequence>MKKIPSSYTILFFIIFLMVILTWIIPAGQYDVNKAKELIPGTFHYVMQNQQGLWDIIKAPVIGMMGDDKTSAAIPVSLFLLVVGGFLGVINATNSLNAGISSIVKRYQGREKQLIVVLMILFSLGGTTFGMSEETLVFYPLLLPVMYSIGLDSLVAVGVILIGSTVGVLASTVNPFATGVASQAAGISPGQGILWRLILWVLLTSIAIFYVYHYAQKIEKDPRKSLVYAQREKDIASFKLQEIDSMNKTQKKVITLFILTFIVMIISLIPWESINTEFTFFTNLRNTIISIPFLGKVIGTDIPAFGSWYFTEITILFIFMSVVIGYTYRMDEGTIVKYFVNGAKDMVQVALIVAIARGIQVVMNDGMITATILHFGETTLSHLPPILFVILTYLFYIPMSFLVYSTSGLASASMGIMSNLAEFVHVPKDLIITAFQAGSGTMNLVNPASAIMLGVLGIAHIEFITWVKFTAKLLGIIFIVVCLVLITAMVFN</sequence>
<dbReference type="Pfam" id="PF03606">
    <property type="entry name" value="DcuC"/>
    <property type="match status" value="1"/>
</dbReference>
<dbReference type="PANTHER" id="PTHR43652:SF6">
    <property type="entry name" value="ARGININE REPRESSOR"/>
    <property type="match status" value="1"/>
</dbReference>
<organism evidence="7 8">
    <name type="scientific">Enterococcus faecalis</name>
    <name type="common">Streptococcus faecalis</name>
    <dbReference type="NCBI Taxonomy" id="1351"/>
    <lineage>
        <taxon>Bacteria</taxon>
        <taxon>Bacillati</taxon>
        <taxon>Bacillota</taxon>
        <taxon>Bacilli</taxon>
        <taxon>Lactobacillales</taxon>
        <taxon>Enterococcaceae</taxon>
        <taxon>Enterococcus</taxon>
    </lineage>
</organism>
<feature type="transmembrane region" description="Helical" evidence="6">
    <location>
        <begin position="168"/>
        <end position="187"/>
    </location>
</feature>
<keyword evidence="4 6" id="KW-1133">Transmembrane helix</keyword>
<dbReference type="Proteomes" id="UP000281488">
    <property type="component" value="Unassembled WGS sequence"/>
</dbReference>
<gene>
    <name evidence="7" type="ORF">EGW16_13745</name>
</gene>
<evidence type="ECO:0000256" key="5">
    <source>
        <dbReference type="ARBA" id="ARBA00023136"/>
    </source>
</evidence>
<dbReference type="PANTHER" id="PTHR43652">
    <property type="entry name" value="BASIC AMINO ACID ANTIPORTER YFCC-RELATED"/>
    <property type="match status" value="1"/>
</dbReference>
<feature type="transmembrane region" description="Helical" evidence="6">
    <location>
        <begin position="308"/>
        <end position="328"/>
    </location>
</feature>
<feature type="transmembrane region" description="Helical" evidence="6">
    <location>
        <begin position="349"/>
        <end position="373"/>
    </location>
</feature>
<keyword evidence="2" id="KW-1003">Cell membrane</keyword>
<dbReference type="RefSeq" id="WP_010709579.1">
    <property type="nucleotide sequence ID" value="NZ_JAANZP010000048.1"/>
</dbReference>
<feature type="transmembrane region" description="Helical" evidence="6">
    <location>
        <begin position="473"/>
        <end position="491"/>
    </location>
</feature>
<comment type="subcellular location">
    <subcellularLocation>
        <location evidence="1">Cell membrane</location>
        <topology evidence="1">Multi-pass membrane protein</topology>
    </subcellularLocation>
</comment>
<reference evidence="7 8" key="1">
    <citation type="submission" date="2018-10" db="EMBL/GenBank/DDBJ databases">
        <title>Genotypes and phenotypes of Enterococci isolated from broiler chickens.</title>
        <authorList>
            <person name="Muhammad A.R."/>
            <person name="Diarra M.S."/>
        </authorList>
    </citation>
    <scope>NUCLEOTIDE SEQUENCE [LARGE SCALE GENOMIC DNA]</scope>
    <source>
        <strain evidence="7 8">LIT2 A36'</strain>
    </source>
</reference>
<dbReference type="InterPro" id="IPR018385">
    <property type="entry name" value="C4_dicarb_anaerob_car-like"/>
</dbReference>
<protein>
    <submittedName>
        <fullName evidence="7">YfcC family protein</fullName>
    </submittedName>
</protein>
<evidence type="ECO:0000313" key="7">
    <source>
        <dbReference type="EMBL" id="ROX30385.1"/>
    </source>
</evidence>
<feature type="transmembrane region" description="Helical" evidence="6">
    <location>
        <begin position="253"/>
        <end position="271"/>
    </location>
</feature>
<feature type="transmembrane region" description="Helical" evidence="6">
    <location>
        <begin position="7"/>
        <end position="25"/>
    </location>
</feature>
<evidence type="ECO:0000256" key="3">
    <source>
        <dbReference type="ARBA" id="ARBA00022692"/>
    </source>
</evidence>
<keyword evidence="5 6" id="KW-0472">Membrane</keyword>
<name>A0ABD7IVI9_ENTFL</name>
<feature type="transmembrane region" description="Helical" evidence="6">
    <location>
        <begin position="137"/>
        <end position="161"/>
    </location>
</feature>
<proteinExistence type="predicted"/>
<dbReference type="EMBL" id="RKMZ01000009">
    <property type="protein sequence ID" value="ROX30385.1"/>
    <property type="molecule type" value="Genomic_DNA"/>
</dbReference>
<feature type="transmembrane region" description="Helical" evidence="6">
    <location>
        <begin position="444"/>
        <end position="467"/>
    </location>
</feature>
<evidence type="ECO:0000313" key="8">
    <source>
        <dbReference type="Proteomes" id="UP000281488"/>
    </source>
</evidence>
<dbReference type="GO" id="GO:0005886">
    <property type="term" value="C:plasma membrane"/>
    <property type="evidence" value="ECO:0007669"/>
    <property type="project" value="UniProtKB-SubCell"/>
</dbReference>
<dbReference type="InterPro" id="IPR051679">
    <property type="entry name" value="DASS-Related_Transporters"/>
</dbReference>